<feature type="domain" description="CCHC-type" evidence="2">
    <location>
        <begin position="42"/>
        <end position="58"/>
    </location>
</feature>
<feature type="compositionally biased region" description="Basic and acidic residues" evidence="1">
    <location>
        <begin position="146"/>
        <end position="161"/>
    </location>
</feature>
<name>A0A699HLW4_TANCI</name>
<evidence type="ECO:0000256" key="1">
    <source>
        <dbReference type="SAM" id="MobiDB-lite"/>
    </source>
</evidence>
<dbReference type="InterPro" id="IPR001878">
    <property type="entry name" value="Znf_CCHC"/>
</dbReference>
<sequence length="451" mass="52018">MDTFPRYKNDNQTGQFRNQKTVTVVGVRETVGSQVMQEMIIQCFNCKEFRHFAKECRKPKRAKDYTYHKEKMLLYKQAKKVEKDDSNVIPDSPDMYDNDIQTDQNSEECDDEHGENLDKMKEKGDLCILIASDYDNSSLVPSLQKNSDHNSSEVRLHDHSNEPSSLMLVPNVSLSADTNATLLQKLEFLFRPLYDEFFTTESSSCNVDNSNMNTFYQHHQSEQRWIKDHPLEQVHGNPSKPVKTRQQLATDPEMYMSTLTVSTAEPKNIKEAMADSAWIKAMQDELHQLDRLHVWELIDKPFCKTVIKLKWLWKNKKDEDQTVIRNKARLIAKGYAQEEGIDFEESFAQLVRLEAVQIFVAYAAHKSFHVYQIDVKTAFLNDPWKKVVYVAQDGFVDPDADHTGCLDTRKSTSRGIQFLCDKLVSWMLNKQDCTAMSSAEAEYVVVSTSCA</sequence>
<accession>A0A699HLW4</accession>
<dbReference type="SUPFAM" id="SSF57756">
    <property type="entry name" value="Retrovirus zinc finger-like domains"/>
    <property type="match status" value="1"/>
</dbReference>
<dbReference type="EMBL" id="BKCJ010176338">
    <property type="protein sequence ID" value="GEY41191.1"/>
    <property type="molecule type" value="Genomic_DNA"/>
</dbReference>
<dbReference type="InterPro" id="IPR013103">
    <property type="entry name" value="RVT_2"/>
</dbReference>
<organism evidence="3">
    <name type="scientific">Tanacetum cinerariifolium</name>
    <name type="common">Dalmatian daisy</name>
    <name type="synonym">Chrysanthemum cinerariifolium</name>
    <dbReference type="NCBI Taxonomy" id="118510"/>
    <lineage>
        <taxon>Eukaryota</taxon>
        <taxon>Viridiplantae</taxon>
        <taxon>Streptophyta</taxon>
        <taxon>Embryophyta</taxon>
        <taxon>Tracheophyta</taxon>
        <taxon>Spermatophyta</taxon>
        <taxon>Magnoliopsida</taxon>
        <taxon>eudicotyledons</taxon>
        <taxon>Gunneridae</taxon>
        <taxon>Pentapetalae</taxon>
        <taxon>asterids</taxon>
        <taxon>campanulids</taxon>
        <taxon>Asterales</taxon>
        <taxon>Asteraceae</taxon>
        <taxon>Asteroideae</taxon>
        <taxon>Anthemideae</taxon>
        <taxon>Anthemidinae</taxon>
        <taxon>Tanacetum</taxon>
    </lineage>
</organism>
<dbReference type="AlphaFoldDB" id="A0A699HLW4"/>
<gene>
    <name evidence="3" type="ORF">Tci_413165</name>
</gene>
<protein>
    <submittedName>
        <fullName evidence="3">Retrovirus-related Pol polyprotein from transposon TNT 1-94</fullName>
    </submittedName>
</protein>
<proteinExistence type="predicted"/>
<dbReference type="GO" id="GO:0003676">
    <property type="term" value="F:nucleic acid binding"/>
    <property type="evidence" value="ECO:0007669"/>
    <property type="project" value="InterPro"/>
</dbReference>
<reference evidence="3" key="1">
    <citation type="journal article" date="2019" name="Sci. Rep.">
        <title>Draft genome of Tanacetum cinerariifolium, the natural source of mosquito coil.</title>
        <authorList>
            <person name="Yamashiro T."/>
            <person name="Shiraishi A."/>
            <person name="Satake H."/>
            <person name="Nakayama K."/>
        </authorList>
    </citation>
    <scope>NUCLEOTIDE SEQUENCE</scope>
</reference>
<feature type="region of interest" description="Disordered" evidence="1">
    <location>
        <begin position="140"/>
        <end position="162"/>
    </location>
</feature>
<dbReference type="CDD" id="cd09272">
    <property type="entry name" value="RNase_HI_RT_Ty1"/>
    <property type="match status" value="1"/>
</dbReference>
<dbReference type="GO" id="GO:0008270">
    <property type="term" value="F:zinc ion binding"/>
    <property type="evidence" value="ECO:0007669"/>
    <property type="project" value="InterPro"/>
</dbReference>
<comment type="caution">
    <text evidence="3">The sequence shown here is derived from an EMBL/GenBank/DDBJ whole genome shotgun (WGS) entry which is preliminary data.</text>
</comment>
<dbReference type="InterPro" id="IPR036875">
    <property type="entry name" value="Znf_CCHC_sf"/>
</dbReference>
<evidence type="ECO:0000259" key="2">
    <source>
        <dbReference type="SMART" id="SM00343"/>
    </source>
</evidence>
<feature type="region of interest" description="Disordered" evidence="1">
    <location>
        <begin position="85"/>
        <end position="115"/>
    </location>
</feature>
<evidence type="ECO:0000313" key="3">
    <source>
        <dbReference type="EMBL" id="GEY41191.1"/>
    </source>
</evidence>
<dbReference type="Pfam" id="PF07727">
    <property type="entry name" value="RVT_2"/>
    <property type="match status" value="1"/>
</dbReference>
<dbReference type="SMART" id="SM00343">
    <property type="entry name" value="ZnF_C2HC"/>
    <property type="match status" value="1"/>
</dbReference>
<dbReference type="Gene3D" id="4.10.60.10">
    <property type="entry name" value="Zinc finger, CCHC-type"/>
    <property type="match status" value="1"/>
</dbReference>